<evidence type="ECO:0000256" key="4">
    <source>
        <dbReference type="ARBA" id="ARBA00022448"/>
    </source>
</evidence>
<feature type="transmembrane region" description="Helical" evidence="9">
    <location>
        <begin position="6"/>
        <end position="26"/>
    </location>
</feature>
<keyword evidence="9" id="KW-0812">Transmembrane</keyword>
<keyword evidence="6" id="KW-0997">Cell inner membrane</keyword>
<dbReference type="OrthoDB" id="10037at2157"/>
<dbReference type="PANTHER" id="PTHR30024">
    <property type="entry name" value="ALIPHATIC SULFONATES-BINDING PROTEIN-RELATED"/>
    <property type="match status" value="1"/>
</dbReference>
<evidence type="ECO:0000256" key="6">
    <source>
        <dbReference type="ARBA" id="ARBA00022519"/>
    </source>
</evidence>
<accession>A0A0D5C1V6</accession>
<organism evidence="10 11">
    <name type="scientific">Nitrosopumilus adriaticus</name>
    <dbReference type="NCBI Taxonomy" id="1580092"/>
    <lineage>
        <taxon>Archaea</taxon>
        <taxon>Nitrososphaerota</taxon>
        <taxon>Nitrososphaeria</taxon>
        <taxon>Nitrosopumilales</taxon>
        <taxon>Nitrosopumilaceae</taxon>
        <taxon>Nitrosopumilus</taxon>
    </lineage>
</organism>
<dbReference type="Gene3D" id="3.40.190.10">
    <property type="entry name" value="Periplasmic binding protein-like II"/>
    <property type="match status" value="2"/>
</dbReference>
<evidence type="ECO:0000256" key="5">
    <source>
        <dbReference type="ARBA" id="ARBA00022475"/>
    </source>
</evidence>
<dbReference type="AlphaFoldDB" id="A0A0D5C1V6"/>
<proteinExistence type="inferred from homology"/>
<dbReference type="GeneID" id="24819900"/>
<dbReference type="GO" id="GO:0042597">
    <property type="term" value="C:periplasmic space"/>
    <property type="evidence" value="ECO:0007669"/>
    <property type="project" value="UniProtKB-SubCell"/>
</dbReference>
<dbReference type="SUPFAM" id="SSF53850">
    <property type="entry name" value="Periplasmic binding protein-like II"/>
    <property type="match status" value="1"/>
</dbReference>
<evidence type="ECO:0000256" key="7">
    <source>
        <dbReference type="ARBA" id="ARBA00022729"/>
    </source>
</evidence>
<dbReference type="GO" id="GO:0012505">
    <property type="term" value="C:endomembrane system"/>
    <property type="evidence" value="ECO:0007669"/>
    <property type="project" value="UniProtKB-SubCell"/>
</dbReference>
<dbReference type="CDD" id="cd13553">
    <property type="entry name" value="PBP2_NrtA_CpmA_like"/>
    <property type="match status" value="1"/>
</dbReference>
<dbReference type="InterPro" id="IPR044527">
    <property type="entry name" value="NrtA/CpmA_ABC-bd_dom"/>
</dbReference>
<dbReference type="RefSeq" id="WP_048115664.1">
    <property type="nucleotide sequence ID" value="NZ_CP011070.1"/>
</dbReference>
<dbReference type="Proteomes" id="UP000032408">
    <property type="component" value="Chromosome"/>
</dbReference>
<keyword evidence="9" id="KW-1133">Transmembrane helix</keyword>
<dbReference type="PANTHER" id="PTHR30024:SF47">
    <property type="entry name" value="TAURINE-BINDING PERIPLASMIC PROTEIN"/>
    <property type="match status" value="1"/>
</dbReference>
<evidence type="ECO:0000256" key="9">
    <source>
        <dbReference type="SAM" id="Phobius"/>
    </source>
</evidence>
<keyword evidence="7" id="KW-0732">Signal</keyword>
<keyword evidence="5" id="KW-1003">Cell membrane</keyword>
<evidence type="ECO:0000313" key="10">
    <source>
        <dbReference type="EMBL" id="AJW70367.1"/>
    </source>
</evidence>
<sequence>MKTRSIVSAGIVGIILMITLGITLNSSDTIHENKLRIAYFPNIGHAIPIVGMEKDFFQKSIGDEIKIEARVFDSGPQAIESLFANSIDLAYVGPGPAINGFLNSENHNVRILAGAASGGASFIVHPLSEINSASDFADKKIAAPQIGNTQDVSLRHYLSVNGLKTAEKGGSVIVYNIPNPDIYTLFVKGDIDGAWVAEPWATILETELDGKRLFHEEELWPNNEFASVLLIANVDYVEKNRKLVSDLLTSHHETAEWINENPIETRIIFNNFLKSHLGQSLSDDVVDVALSNLVITADPLLDSVYSFAEKADTLGYLGRNGYDLAGIFYPLNSNSVLEENT</sequence>
<dbReference type="Pfam" id="PF13379">
    <property type="entry name" value="NMT1_2"/>
    <property type="match status" value="1"/>
</dbReference>
<evidence type="ECO:0000256" key="3">
    <source>
        <dbReference type="ARBA" id="ARBA00010742"/>
    </source>
</evidence>
<evidence type="ECO:0000256" key="1">
    <source>
        <dbReference type="ARBA" id="ARBA00004308"/>
    </source>
</evidence>
<reference evidence="11" key="1">
    <citation type="submission" date="2015-03" db="EMBL/GenBank/DDBJ databases">
        <title>Characterization of two novel Thaumarchaeota isolated from the Northern Adriatic Sea.</title>
        <authorList>
            <person name="Bayer B."/>
            <person name="Vojvoda J."/>
            <person name="Offre P."/>
            <person name="Srivastava A."/>
            <person name="Elisabeth N."/>
            <person name="Garcia J.A.L."/>
            <person name="Schleper C."/>
            <person name="Herndl G.J."/>
        </authorList>
    </citation>
    <scope>NUCLEOTIDE SEQUENCE [LARGE SCALE GENOMIC DNA]</scope>
    <source>
        <strain evidence="11">NF5</strain>
    </source>
</reference>
<comment type="similarity">
    <text evidence="3">Belongs to the bacterial solute-binding protein SsuA/TauA family.</text>
</comment>
<protein>
    <submittedName>
        <fullName evidence="10">Aliphatic sulfonate ABC transporter substrate-binding protein</fullName>
    </submittedName>
</protein>
<gene>
    <name evidence="10" type="ORF">NADRNF5_0671</name>
</gene>
<keyword evidence="11" id="KW-1185">Reference proteome</keyword>
<dbReference type="KEGG" id="nin:NADRNF5_0671"/>
<evidence type="ECO:0000313" key="11">
    <source>
        <dbReference type="Proteomes" id="UP000032408"/>
    </source>
</evidence>
<comment type="subcellular location">
    <subcellularLocation>
        <location evidence="1">Endomembrane system</location>
    </subcellularLocation>
    <subcellularLocation>
        <location evidence="2">Periplasm</location>
    </subcellularLocation>
</comment>
<keyword evidence="4" id="KW-0813">Transport</keyword>
<dbReference type="STRING" id="1580092.NADRNF5_0671"/>
<name>A0A0D5C1V6_9ARCH</name>
<keyword evidence="8 9" id="KW-0472">Membrane</keyword>
<evidence type="ECO:0000256" key="8">
    <source>
        <dbReference type="ARBA" id="ARBA00023136"/>
    </source>
</evidence>
<dbReference type="EMBL" id="CP011070">
    <property type="protein sequence ID" value="AJW70367.1"/>
    <property type="molecule type" value="Genomic_DNA"/>
</dbReference>
<evidence type="ECO:0000256" key="2">
    <source>
        <dbReference type="ARBA" id="ARBA00004418"/>
    </source>
</evidence>
<reference evidence="10 11" key="2">
    <citation type="journal article" date="2016" name="ISME J.">
        <title>Physiological and genomic characterization of two novel marine thaumarchaeal strains indicates niche differentiation.</title>
        <authorList>
            <person name="Bayer B."/>
            <person name="Vojvoda J."/>
            <person name="Offre P."/>
            <person name="Alves R.J."/>
            <person name="Elisabeth N.H."/>
            <person name="Garcia J.A."/>
            <person name="Volland J.M."/>
            <person name="Srivastava A."/>
            <person name="Schleper C."/>
            <person name="Herndl G.J."/>
        </authorList>
    </citation>
    <scope>NUCLEOTIDE SEQUENCE [LARGE SCALE GENOMIC DNA]</scope>
    <source>
        <strain evidence="10 11">NF5</strain>
    </source>
</reference>
<dbReference type="HOGENOM" id="CLU_028871_10_0_2"/>